<dbReference type="GO" id="GO:0046872">
    <property type="term" value="F:metal ion binding"/>
    <property type="evidence" value="ECO:0007669"/>
    <property type="project" value="UniProtKB-KW"/>
</dbReference>
<keyword evidence="5" id="KW-0411">Iron-sulfur</keyword>
<dbReference type="AlphaFoldDB" id="A0A1A9KMA3"/>
<gene>
    <name evidence="6" type="ORF">A9C11_31840</name>
</gene>
<dbReference type="Gene3D" id="3.20.20.70">
    <property type="entry name" value="Aldolase class I"/>
    <property type="match status" value="1"/>
</dbReference>
<sequence>MHNALDMLNVCIAPTRLCNLGCTHCYVKPELLRDKAMMDEGLYRKTFDSIEALFKADRKVTKINIELLGGELTMMPLAYWERNLPWTLEVMAGWERDYNAEAALIWCTNLIFKDPGYISLLNEMGHRYGYGLDVFVPWEPDTNRFLKDDKLLPRYFKTLEAITGIKRKTLCITMSKAVIERGPKFIVEEFVSRGITDITCDMLYPAGSGKSYFLKTCTYGEVSDYILALSELVPDGVTISPLVEMETASVTATHFHYPGNDSYDLEVEQNGEVTFNSSYTGDEAIHPTEPLSVQDLRFAEKAIFNNAPEMLVRHSMPYEECGTCEFAVVCSGGWAWHKNLHHNLRSIIADGDCPGLKRVWLQAKANAGAETDRSTYLAVMEARKREGALRLRVATANIERGREVPLIEDSFAGAYDSFFNEFDRPRLVEMMPGALFGKSWAERLFFYDAIGAQIDTPKNWYADAAEEGGEELFRHILFGNYQYLTFDPVRVISEIRYRQQWKLAHLVENIIADLAAGNPVRALLGGAHLDEVVLMCREAMAAMELAA</sequence>
<evidence type="ECO:0000256" key="1">
    <source>
        <dbReference type="ARBA" id="ARBA00001966"/>
    </source>
</evidence>
<evidence type="ECO:0000256" key="3">
    <source>
        <dbReference type="ARBA" id="ARBA00022723"/>
    </source>
</evidence>
<keyword evidence="2" id="KW-0949">S-adenosyl-L-methionine</keyword>
<dbReference type="InterPro" id="IPR007197">
    <property type="entry name" value="rSAM"/>
</dbReference>
<accession>A0A1A9KMA3</accession>
<evidence type="ECO:0000256" key="5">
    <source>
        <dbReference type="ARBA" id="ARBA00023014"/>
    </source>
</evidence>
<evidence type="ECO:0000313" key="7">
    <source>
        <dbReference type="Proteomes" id="UP000077748"/>
    </source>
</evidence>
<dbReference type="GeneID" id="93444602"/>
<evidence type="ECO:0000313" key="6">
    <source>
        <dbReference type="EMBL" id="ANI18662.1"/>
    </source>
</evidence>
<dbReference type="SUPFAM" id="SSF102114">
    <property type="entry name" value="Radical SAM enzymes"/>
    <property type="match status" value="1"/>
</dbReference>
<keyword evidence="4" id="KW-0408">Iron</keyword>
<dbReference type="SFLD" id="SFLDS00029">
    <property type="entry name" value="Radical_SAM"/>
    <property type="match status" value="1"/>
</dbReference>
<protein>
    <recommendedName>
        <fullName evidence="8">Radical SAM protein</fullName>
    </recommendedName>
</protein>
<dbReference type="CDD" id="cd01335">
    <property type="entry name" value="Radical_SAM"/>
    <property type="match status" value="1"/>
</dbReference>
<reference evidence="6 7" key="1">
    <citation type="submission" date="2016-05" db="EMBL/GenBank/DDBJ databases">
        <title>Genome Sequence of Pseudomonas citronellolis Strain SJTE-3, an Estrogens and Persistent Organic Pollutants degradation strain.</title>
        <authorList>
            <person name="Liang R."/>
        </authorList>
    </citation>
    <scope>NUCLEOTIDE SEQUENCE [LARGE SCALE GENOMIC DNA]</scope>
    <source>
        <strain evidence="6 7">SJTE-3</strain>
        <plasmid evidence="7">Plasmid prbl16</plasmid>
    </source>
</reference>
<dbReference type="Proteomes" id="UP000077748">
    <property type="component" value="Plasmid pRBL16"/>
</dbReference>
<dbReference type="EMBL" id="CP015879">
    <property type="protein sequence ID" value="ANI18662.1"/>
    <property type="molecule type" value="Genomic_DNA"/>
</dbReference>
<dbReference type="GO" id="GO:0051536">
    <property type="term" value="F:iron-sulfur cluster binding"/>
    <property type="evidence" value="ECO:0007669"/>
    <property type="project" value="UniProtKB-KW"/>
</dbReference>
<dbReference type="GO" id="GO:0003824">
    <property type="term" value="F:catalytic activity"/>
    <property type="evidence" value="ECO:0007669"/>
    <property type="project" value="InterPro"/>
</dbReference>
<name>A0A1A9KMA3_9PSED</name>
<evidence type="ECO:0000256" key="4">
    <source>
        <dbReference type="ARBA" id="ARBA00023004"/>
    </source>
</evidence>
<dbReference type="InterPro" id="IPR058240">
    <property type="entry name" value="rSAM_sf"/>
</dbReference>
<dbReference type="RefSeq" id="WP_019484919.1">
    <property type="nucleotide sequence ID" value="NZ_CP015879.1"/>
</dbReference>
<proteinExistence type="predicted"/>
<keyword evidence="3" id="KW-0479">Metal-binding</keyword>
<comment type="cofactor">
    <cofactor evidence="1">
        <name>[4Fe-4S] cluster</name>
        <dbReference type="ChEBI" id="CHEBI:49883"/>
    </cofactor>
</comment>
<geneLocation type="plasmid" evidence="7">
    <name>prbl16</name>
</geneLocation>
<keyword evidence="6" id="KW-0614">Plasmid</keyword>
<evidence type="ECO:0008006" key="8">
    <source>
        <dbReference type="Google" id="ProtNLM"/>
    </source>
</evidence>
<dbReference type="InterPro" id="IPR013785">
    <property type="entry name" value="Aldolase_TIM"/>
</dbReference>
<organism evidence="6 7">
    <name type="scientific">Pseudomonas citronellolis</name>
    <dbReference type="NCBI Taxonomy" id="53408"/>
    <lineage>
        <taxon>Bacteria</taxon>
        <taxon>Pseudomonadati</taxon>
        <taxon>Pseudomonadota</taxon>
        <taxon>Gammaproteobacteria</taxon>
        <taxon>Pseudomonadales</taxon>
        <taxon>Pseudomonadaceae</taxon>
        <taxon>Pseudomonas</taxon>
    </lineage>
</organism>
<evidence type="ECO:0000256" key="2">
    <source>
        <dbReference type="ARBA" id="ARBA00022691"/>
    </source>
</evidence>